<dbReference type="CDD" id="cd12190">
    <property type="entry name" value="Bacova_04320_like"/>
    <property type="match status" value="1"/>
</dbReference>
<dbReference type="RefSeq" id="WP_036865927.1">
    <property type="nucleotide sequence ID" value="NZ_JRNS01000451.1"/>
</dbReference>
<dbReference type="AlphaFoldDB" id="A0A096CJP4"/>
<protein>
    <recommendedName>
        <fullName evidence="3">DUF4468 domain-containing protein</fullName>
    </recommendedName>
</protein>
<feature type="signal peptide" evidence="2">
    <location>
        <begin position="1"/>
        <end position="18"/>
    </location>
</feature>
<evidence type="ECO:0000259" key="3">
    <source>
        <dbReference type="Pfam" id="PF14730"/>
    </source>
</evidence>
<dbReference type="Proteomes" id="UP000029578">
    <property type="component" value="Unassembled WGS sequence"/>
</dbReference>
<dbReference type="Pfam" id="PF14730">
    <property type="entry name" value="DUF4468"/>
    <property type="match status" value="1"/>
</dbReference>
<evidence type="ECO:0000313" key="4">
    <source>
        <dbReference type="EMBL" id="KGF45559.1"/>
    </source>
</evidence>
<evidence type="ECO:0000256" key="2">
    <source>
        <dbReference type="SAM" id="SignalP"/>
    </source>
</evidence>
<dbReference type="Gene3D" id="3.30.530.80">
    <property type="match status" value="1"/>
</dbReference>
<gene>
    <name evidence="4" type="ORF">HMPREF0661_09640</name>
</gene>
<evidence type="ECO:0000256" key="1">
    <source>
        <dbReference type="SAM" id="Coils"/>
    </source>
</evidence>
<feature type="domain" description="DUF4468" evidence="3">
    <location>
        <begin position="171"/>
        <end position="262"/>
    </location>
</feature>
<reference evidence="4 5" key="1">
    <citation type="submission" date="2014-07" db="EMBL/GenBank/DDBJ databases">
        <authorList>
            <person name="McCorrison J."/>
            <person name="Sanka R."/>
            <person name="Torralba M."/>
            <person name="Gillis M."/>
            <person name="Haft D.H."/>
            <person name="Methe B."/>
            <person name="Sutton G."/>
            <person name="Nelson K.E."/>
        </authorList>
    </citation>
    <scope>NUCLEOTIDE SEQUENCE [LARGE SCALE GENOMIC DNA]</scope>
    <source>
        <strain evidence="4 5">DNF00666</strain>
    </source>
</reference>
<sequence>MKKFLIFLFMYLPMMAAAQTTLTPEQKLEQAQRQLEEAKAALEQAKANAAKAKAEAEARAKKEAEDKAKAKDIEKKIADMKAEAERLSREAEALSEAANKAQTTTVAPATKAAATTTKAVSNTSSDAWVVPTTPATAAARANKNVRTGNKANKDLYLQKGIIPEVNGQVVWTETFNVPGATADELYDKAFAYLTELTQGDNQLSGSKVALVNKGEHSIVATMREKLIFSSSFLSLDYTQFNYVLQATCRDGQATLIMNRLTYRYDVQGNVSDLSAEQWITDKYAVNKKQTRLLPVSGKFRRATVDRKNNIFEGFAQALK</sequence>
<organism evidence="4 5">
    <name type="scientific">Prevotella melaninogenica DNF00666</name>
    <dbReference type="NCBI Taxonomy" id="1401073"/>
    <lineage>
        <taxon>Bacteria</taxon>
        <taxon>Pseudomonadati</taxon>
        <taxon>Bacteroidota</taxon>
        <taxon>Bacteroidia</taxon>
        <taxon>Bacteroidales</taxon>
        <taxon>Prevotellaceae</taxon>
        <taxon>Prevotella</taxon>
    </lineage>
</organism>
<comment type="caution">
    <text evidence="4">The sequence shown here is derived from an EMBL/GenBank/DDBJ whole genome shotgun (WGS) entry which is preliminary data.</text>
</comment>
<keyword evidence="1" id="KW-0175">Coiled coil</keyword>
<dbReference type="InterPro" id="IPR027823">
    <property type="entry name" value="DUF4468"/>
</dbReference>
<feature type="chain" id="PRO_5001926203" description="DUF4468 domain-containing protein" evidence="2">
    <location>
        <begin position="19"/>
        <end position="319"/>
    </location>
</feature>
<keyword evidence="2" id="KW-0732">Signal</keyword>
<evidence type="ECO:0000313" key="5">
    <source>
        <dbReference type="Proteomes" id="UP000029578"/>
    </source>
</evidence>
<proteinExistence type="predicted"/>
<feature type="coiled-coil region" evidence="1">
    <location>
        <begin position="25"/>
        <end position="104"/>
    </location>
</feature>
<name>A0A096CJP4_9BACT</name>
<dbReference type="EMBL" id="JRNS01000451">
    <property type="protein sequence ID" value="KGF45559.1"/>
    <property type="molecule type" value="Genomic_DNA"/>
</dbReference>
<accession>A0A096CJP4</accession>